<organism evidence="5 6">
    <name type="scientific">Neomoorella stamsii</name>
    <dbReference type="NCBI Taxonomy" id="1266720"/>
    <lineage>
        <taxon>Bacteria</taxon>
        <taxon>Bacillati</taxon>
        <taxon>Bacillota</taxon>
        <taxon>Clostridia</taxon>
        <taxon>Neomoorellales</taxon>
        <taxon>Neomoorellaceae</taxon>
        <taxon>Neomoorella</taxon>
    </lineage>
</organism>
<evidence type="ECO:0000313" key="6">
    <source>
        <dbReference type="Proteomes" id="UP000239430"/>
    </source>
</evidence>
<dbReference type="InterPro" id="IPR023753">
    <property type="entry name" value="FAD/NAD-binding_dom"/>
</dbReference>
<sequence length="426" mass="45259">MDYVIVGNSAAAVFALEAIRCEDPGGKITLISAETGPPYSRCLLPYYLEGQIQEEGLWIRPPSFYEALGIRTCLGQRAVKVRPASGVVVLAGGEEVPYDRLLIATGAAARIPPIPGREARGVFTFRNLEDARQLKSFAIKCRQTVVIGGGLVGVEAAAALRSLGLAVTIVEFLPYLLPQALDERGAGLVAAALRAKGIDLALGRQVTAILGGDKVTGVSLDDGRVIPCELVVVGVGVKTNYELLADAGADINAGIIVDDHMATSLPDIYAAGDVAEHFDLDRGERGIVAVWPSAAAQGRVAGYNMAGLPREHRGSLAVNATEICGLPLASAGLPAATGVDDREYFTLDSTTMTYRKIVTRKGRLAGMTLIGDLREAGVITGLIARGAVIEDHEKEFIQGNFGVARLWQQFRNPSRQRWGRVVANVY</sequence>
<dbReference type="EMBL" id="PVXL01000031">
    <property type="protein sequence ID" value="PRR74339.1"/>
    <property type="molecule type" value="Genomic_DNA"/>
</dbReference>
<evidence type="ECO:0000256" key="3">
    <source>
        <dbReference type="ARBA" id="ARBA00022827"/>
    </source>
</evidence>
<dbReference type="AlphaFoldDB" id="A0A9X7P6M9"/>
<evidence type="ECO:0000256" key="2">
    <source>
        <dbReference type="ARBA" id="ARBA00022630"/>
    </source>
</evidence>
<reference evidence="5 6" key="1">
    <citation type="submission" date="2018-03" db="EMBL/GenBank/DDBJ databases">
        <title>Genome sequence of Moorella stamsii DSM 26217.</title>
        <authorList>
            <person name="Poehlein A."/>
            <person name="Daniel R."/>
        </authorList>
    </citation>
    <scope>NUCLEOTIDE SEQUENCE [LARGE SCALE GENOMIC DNA]</scope>
    <source>
        <strain evidence="6">DSM 26217</strain>
    </source>
</reference>
<accession>A0A9X7P6M9</accession>
<dbReference type="GO" id="GO:0008942">
    <property type="term" value="F:nitrite reductase [NAD(P)H] activity"/>
    <property type="evidence" value="ECO:0007669"/>
    <property type="project" value="UniProtKB-EC"/>
</dbReference>
<dbReference type="Gene3D" id="3.30.390.30">
    <property type="match status" value="1"/>
</dbReference>
<dbReference type="Proteomes" id="UP000239430">
    <property type="component" value="Unassembled WGS sequence"/>
</dbReference>
<dbReference type="InterPro" id="IPR016156">
    <property type="entry name" value="FAD/NAD-linked_Rdtase_dimer_sf"/>
</dbReference>
<evidence type="ECO:0000259" key="4">
    <source>
        <dbReference type="Pfam" id="PF07992"/>
    </source>
</evidence>
<dbReference type="Gene3D" id="3.50.50.60">
    <property type="entry name" value="FAD/NAD(P)-binding domain"/>
    <property type="match status" value="2"/>
</dbReference>
<keyword evidence="6" id="KW-1185">Reference proteome</keyword>
<dbReference type="PANTHER" id="PTHR43429">
    <property type="entry name" value="PYRIDINE NUCLEOTIDE-DISULFIDE OXIDOREDUCTASE DOMAIN-CONTAINING"/>
    <property type="match status" value="1"/>
</dbReference>
<gene>
    <name evidence="5" type="primary">nasD_2</name>
    <name evidence="5" type="ORF">MOST_11010</name>
</gene>
<dbReference type="SUPFAM" id="SSF51905">
    <property type="entry name" value="FAD/NAD(P)-binding domain"/>
    <property type="match status" value="2"/>
</dbReference>
<name>A0A9X7P6M9_9FIRM</name>
<keyword evidence="5" id="KW-0560">Oxidoreductase</keyword>
<keyword evidence="2" id="KW-0285">Flavoprotein</keyword>
<dbReference type="EC" id="1.7.1.4" evidence="5"/>
<keyword evidence="3" id="KW-0274">FAD</keyword>
<evidence type="ECO:0000256" key="1">
    <source>
        <dbReference type="ARBA" id="ARBA00001974"/>
    </source>
</evidence>
<dbReference type="RefSeq" id="WP_054935992.1">
    <property type="nucleotide sequence ID" value="NZ_PVXL01000031.1"/>
</dbReference>
<evidence type="ECO:0000313" key="5">
    <source>
        <dbReference type="EMBL" id="PRR74339.1"/>
    </source>
</evidence>
<dbReference type="PRINTS" id="PR00411">
    <property type="entry name" value="PNDRDTASEI"/>
</dbReference>
<dbReference type="InterPro" id="IPR050260">
    <property type="entry name" value="FAD-bd_OxRdtase"/>
</dbReference>
<feature type="domain" description="FAD/NAD(P)-binding" evidence="4">
    <location>
        <begin position="1"/>
        <end position="298"/>
    </location>
</feature>
<dbReference type="Pfam" id="PF07992">
    <property type="entry name" value="Pyr_redox_2"/>
    <property type="match status" value="1"/>
</dbReference>
<dbReference type="PRINTS" id="PR00368">
    <property type="entry name" value="FADPNR"/>
</dbReference>
<dbReference type="PANTHER" id="PTHR43429:SF3">
    <property type="entry name" value="NITRITE REDUCTASE [NAD(P)H]"/>
    <property type="match status" value="1"/>
</dbReference>
<protein>
    <submittedName>
        <fullName evidence="5">Nitrite reductase</fullName>
        <ecNumber evidence="5">1.7.1.4</ecNumber>
    </submittedName>
</protein>
<comment type="caution">
    <text evidence="5">The sequence shown here is derived from an EMBL/GenBank/DDBJ whole genome shotgun (WGS) entry which is preliminary data.</text>
</comment>
<comment type="cofactor">
    <cofactor evidence="1">
        <name>FAD</name>
        <dbReference type="ChEBI" id="CHEBI:57692"/>
    </cofactor>
</comment>
<proteinExistence type="predicted"/>
<dbReference type="InterPro" id="IPR036188">
    <property type="entry name" value="FAD/NAD-bd_sf"/>
</dbReference>